<dbReference type="PANTHER" id="PTHR46066">
    <property type="entry name" value="CHITINASE DOMAIN-CONTAINING PROTEIN 1 FAMILY MEMBER"/>
    <property type="match status" value="1"/>
</dbReference>
<protein>
    <recommendedName>
        <fullName evidence="3">GH18 domain-containing protein</fullName>
    </recommendedName>
</protein>
<dbReference type="Proteomes" id="UP000641932">
    <property type="component" value="Unassembled WGS sequence"/>
</dbReference>
<name>A0A917ZYC8_9ACTN</name>
<dbReference type="RefSeq" id="WP_189134808.1">
    <property type="nucleotide sequence ID" value="NZ_BMMS01000032.1"/>
</dbReference>
<gene>
    <name evidence="1" type="ORF">GCM10012280_58250</name>
</gene>
<dbReference type="InterPro" id="IPR029070">
    <property type="entry name" value="Chitinase_insertion_sf"/>
</dbReference>
<proteinExistence type="predicted"/>
<evidence type="ECO:0000313" key="2">
    <source>
        <dbReference type="Proteomes" id="UP000641932"/>
    </source>
</evidence>
<dbReference type="PANTHER" id="PTHR46066:SF2">
    <property type="entry name" value="CHITINASE DOMAIN-CONTAINING PROTEIN 1"/>
    <property type="match status" value="1"/>
</dbReference>
<organism evidence="1 2">
    <name type="scientific">Wenjunlia tyrosinilytica</name>
    <dbReference type="NCBI Taxonomy" id="1544741"/>
    <lineage>
        <taxon>Bacteria</taxon>
        <taxon>Bacillati</taxon>
        <taxon>Actinomycetota</taxon>
        <taxon>Actinomycetes</taxon>
        <taxon>Kitasatosporales</taxon>
        <taxon>Streptomycetaceae</taxon>
        <taxon>Wenjunlia</taxon>
    </lineage>
</organism>
<reference evidence="1" key="1">
    <citation type="journal article" date="2014" name="Int. J. Syst. Evol. Microbiol.">
        <title>Complete genome sequence of Corynebacterium casei LMG S-19264T (=DSM 44701T), isolated from a smear-ripened cheese.</title>
        <authorList>
            <consortium name="US DOE Joint Genome Institute (JGI-PGF)"/>
            <person name="Walter F."/>
            <person name="Albersmeier A."/>
            <person name="Kalinowski J."/>
            <person name="Ruckert C."/>
        </authorList>
    </citation>
    <scope>NUCLEOTIDE SEQUENCE</scope>
    <source>
        <strain evidence="1">CGMCC 4.7201</strain>
    </source>
</reference>
<dbReference type="SUPFAM" id="SSF51445">
    <property type="entry name" value="(Trans)glycosidases"/>
    <property type="match status" value="1"/>
</dbReference>
<dbReference type="Gene3D" id="3.10.50.10">
    <property type="match status" value="1"/>
</dbReference>
<dbReference type="InterPro" id="IPR017853">
    <property type="entry name" value="GH"/>
</dbReference>
<dbReference type="AlphaFoldDB" id="A0A917ZYC8"/>
<evidence type="ECO:0008006" key="3">
    <source>
        <dbReference type="Google" id="ProtNLM"/>
    </source>
</evidence>
<accession>A0A917ZYC8</accession>
<reference evidence="1" key="2">
    <citation type="submission" date="2020-09" db="EMBL/GenBank/DDBJ databases">
        <authorList>
            <person name="Sun Q."/>
            <person name="Zhou Y."/>
        </authorList>
    </citation>
    <scope>NUCLEOTIDE SEQUENCE</scope>
    <source>
        <strain evidence="1">CGMCC 4.7201</strain>
    </source>
</reference>
<sequence>MAPRQPCRRRRADHVGADRKCSHAHVLQLDPPDGRAPERDYWGWRGDDKDNYYNFLTKLANGLHQEGLKLQVEGPPDTTTGFDYGDVIAAGADQVTMMTYDAQYQTPSDAGHCYGYAPYAWMRGLWTSALAPIPEAQRYKFVAGLPSEAYKAPVLAGTTANCDHHDDAQGNSVLQGNLTMQDMQAAPGFSTDPEVIESRRDPDSGEIQWVADGWVYDYVDQTSLDAKLELAKSLGITNVSLWVLGGGNAWF</sequence>
<comment type="caution">
    <text evidence="1">The sequence shown here is derived from an EMBL/GenBank/DDBJ whole genome shotgun (WGS) entry which is preliminary data.</text>
</comment>
<keyword evidence="2" id="KW-1185">Reference proteome</keyword>
<dbReference type="Gene3D" id="3.20.20.80">
    <property type="entry name" value="Glycosidases"/>
    <property type="match status" value="1"/>
</dbReference>
<dbReference type="EMBL" id="BMMS01000032">
    <property type="protein sequence ID" value="GGO97140.1"/>
    <property type="molecule type" value="Genomic_DNA"/>
</dbReference>
<evidence type="ECO:0000313" key="1">
    <source>
        <dbReference type="EMBL" id="GGO97140.1"/>
    </source>
</evidence>